<reference evidence="1" key="2">
    <citation type="submission" date="2020-11" db="EMBL/GenBank/DDBJ databases">
        <authorList>
            <person name="McCartney M.A."/>
            <person name="Auch B."/>
            <person name="Kono T."/>
            <person name="Mallez S."/>
            <person name="Becker A."/>
            <person name="Gohl D.M."/>
            <person name="Silverstein K.A.T."/>
            <person name="Koren S."/>
            <person name="Bechman K.B."/>
            <person name="Herman A."/>
            <person name="Abrahante J.E."/>
            <person name="Garbe J."/>
        </authorList>
    </citation>
    <scope>NUCLEOTIDE SEQUENCE</scope>
    <source>
        <strain evidence="1">Duluth1</strain>
        <tissue evidence="1">Whole animal</tissue>
    </source>
</reference>
<dbReference type="AlphaFoldDB" id="A0A9D4M0H5"/>
<accession>A0A9D4M0H5</accession>
<proteinExistence type="predicted"/>
<gene>
    <name evidence="1" type="ORF">DPMN_029274</name>
</gene>
<name>A0A9D4M0H5_DREPO</name>
<comment type="caution">
    <text evidence="1">The sequence shown here is derived from an EMBL/GenBank/DDBJ whole genome shotgun (WGS) entry which is preliminary data.</text>
</comment>
<sequence length="133" mass="15502">MKTVSSIVYTSDLTNILTKFHKDWMKTINILTKFHKDWMKTPTSTVYTSDQKNILTKFNKDWMKTVTSTVYTKKLLTINILTKFHKDWMKTVTSTVFTNKLLKDARTNGRRTSHGHITSPCHFMTGELIIITP</sequence>
<organism evidence="1 2">
    <name type="scientific">Dreissena polymorpha</name>
    <name type="common">Zebra mussel</name>
    <name type="synonym">Mytilus polymorpha</name>
    <dbReference type="NCBI Taxonomy" id="45954"/>
    <lineage>
        <taxon>Eukaryota</taxon>
        <taxon>Metazoa</taxon>
        <taxon>Spiralia</taxon>
        <taxon>Lophotrochozoa</taxon>
        <taxon>Mollusca</taxon>
        <taxon>Bivalvia</taxon>
        <taxon>Autobranchia</taxon>
        <taxon>Heteroconchia</taxon>
        <taxon>Euheterodonta</taxon>
        <taxon>Imparidentia</taxon>
        <taxon>Neoheterodontei</taxon>
        <taxon>Myida</taxon>
        <taxon>Dreissenoidea</taxon>
        <taxon>Dreissenidae</taxon>
        <taxon>Dreissena</taxon>
    </lineage>
</organism>
<evidence type="ECO:0000313" key="2">
    <source>
        <dbReference type="Proteomes" id="UP000828390"/>
    </source>
</evidence>
<evidence type="ECO:0000313" key="1">
    <source>
        <dbReference type="EMBL" id="KAH3866216.1"/>
    </source>
</evidence>
<reference evidence="1" key="1">
    <citation type="journal article" date="2019" name="bioRxiv">
        <title>The Genome of the Zebra Mussel, Dreissena polymorpha: A Resource for Invasive Species Research.</title>
        <authorList>
            <person name="McCartney M.A."/>
            <person name="Auch B."/>
            <person name="Kono T."/>
            <person name="Mallez S."/>
            <person name="Zhang Y."/>
            <person name="Obille A."/>
            <person name="Becker A."/>
            <person name="Abrahante J.E."/>
            <person name="Garbe J."/>
            <person name="Badalamenti J.P."/>
            <person name="Herman A."/>
            <person name="Mangelson H."/>
            <person name="Liachko I."/>
            <person name="Sullivan S."/>
            <person name="Sone E.D."/>
            <person name="Koren S."/>
            <person name="Silverstein K.A.T."/>
            <person name="Beckman K.B."/>
            <person name="Gohl D.M."/>
        </authorList>
    </citation>
    <scope>NUCLEOTIDE SEQUENCE</scope>
    <source>
        <strain evidence="1">Duluth1</strain>
        <tissue evidence="1">Whole animal</tissue>
    </source>
</reference>
<dbReference type="EMBL" id="JAIWYP010000002">
    <property type="protein sequence ID" value="KAH3866216.1"/>
    <property type="molecule type" value="Genomic_DNA"/>
</dbReference>
<dbReference type="Proteomes" id="UP000828390">
    <property type="component" value="Unassembled WGS sequence"/>
</dbReference>
<protein>
    <submittedName>
        <fullName evidence="1">Uncharacterized protein</fullName>
    </submittedName>
</protein>
<keyword evidence="2" id="KW-1185">Reference proteome</keyword>